<accession>A0A7C3SJX9</accession>
<organism evidence="3">
    <name type="scientific">Desulfobacca acetoxidans</name>
    <dbReference type="NCBI Taxonomy" id="60893"/>
    <lineage>
        <taxon>Bacteria</taxon>
        <taxon>Pseudomonadati</taxon>
        <taxon>Thermodesulfobacteriota</taxon>
        <taxon>Desulfobaccia</taxon>
        <taxon>Desulfobaccales</taxon>
        <taxon>Desulfobaccaceae</taxon>
        <taxon>Desulfobacca</taxon>
    </lineage>
</organism>
<dbReference type="EMBL" id="DTHB01000056">
    <property type="protein sequence ID" value="HGB15562.1"/>
    <property type="molecule type" value="Genomic_DNA"/>
</dbReference>
<dbReference type="SUPFAM" id="SSF53756">
    <property type="entry name" value="UDP-Glycosyltransferase/glycogen phosphorylase"/>
    <property type="match status" value="1"/>
</dbReference>
<dbReference type="Pfam" id="PF00534">
    <property type="entry name" value="Glycos_transf_1"/>
    <property type="match status" value="1"/>
</dbReference>
<feature type="domain" description="Glycosyl transferase family 1" evidence="1">
    <location>
        <begin position="230"/>
        <end position="381"/>
    </location>
</feature>
<dbReference type="GO" id="GO:0016757">
    <property type="term" value="F:glycosyltransferase activity"/>
    <property type="evidence" value="ECO:0007669"/>
    <property type="project" value="InterPro"/>
</dbReference>
<name>A0A7C3SJX9_9BACT</name>
<evidence type="ECO:0000259" key="2">
    <source>
        <dbReference type="Pfam" id="PF13439"/>
    </source>
</evidence>
<proteinExistence type="predicted"/>
<evidence type="ECO:0000259" key="1">
    <source>
        <dbReference type="Pfam" id="PF00534"/>
    </source>
</evidence>
<feature type="domain" description="Glycosyltransferase subfamily 4-like N-terminal" evidence="2">
    <location>
        <begin position="14"/>
        <end position="221"/>
    </location>
</feature>
<gene>
    <name evidence="3" type="ORF">ENV62_10060</name>
</gene>
<comment type="caution">
    <text evidence="3">The sequence shown here is derived from an EMBL/GenBank/DDBJ whole genome shotgun (WGS) entry which is preliminary data.</text>
</comment>
<protein>
    <submittedName>
        <fullName evidence="3">Glycosyltransferase family 1 protein</fullName>
    </submittedName>
</protein>
<dbReference type="PANTHER" id="PTHR45947">
    <property type="entry name" value="SULFOQUINOVOSYL TRANSFERASE SQD2"/>
    <property type="match status" value="1"/>
</dbReference>
<dbReference type="Gene3D" id="3.40.50.2000">
    <property type="entry name" value="Glycogen Phosphorylase B"/>
    <property type="match status" value="2"/>
</dbReference>
<dbReference type="InterPro" id="IPR001296">
    <property type="entry name" value="Glyco_trans_1"/>
</dbReference>
<dbReference type="InterPro" id="IPR050194">
    <property type="entry name" value="Glycosyltransferase_grp1"/>
</dbReference>
<dbReference type="InterPro" id="IPR028098">
    <property type="entry name" value="Glyco_trans_4-like_N"/>
</dbReference>
<dbReference type="AlphaFoldDB" id="A0A7C3SJX9"/>
<dbReference type="Pfam" id="PF13439">
    <property type="entry name" value="Glyco_transf_4"/>
    <property type="match status" value="1"/>
</dbReference>
<sequence>MKILMVNKYFYLRGGSDKVFFDEAALLQSKGHEVGFFSMQHPRNFPSRYAPDFVSRVDYAEKMGLLRRWQAAGRILYSLEAKRKLRRLLARERFDIVHLHNIYHQLSPSILDAVAEAGLPAVMTLHDYKMVCPAYTLFSRGRVCERCSQGRYFHVLLGRCVQDSYGKSLVCLAEMYLHHRLLGLYGKVARFIAPSQFMKNKLQDLGFPGQVSHVPNFVNAEAYLPHFGGEEQSLVYFGRLSKEKGLPTLLQAMAGLPATLKLIGEGPERPRLAETVRQARLANVRFLGYRQGASLWAEIRRSRFTVLPSEWYENFPLAVLESFALGKPVLGARIGGIPELVQDGETGLTFEPGNVKDLREKILYLLNHPHLLMEMGRKGRELAEKEFNPQKHYESLMSIYRFVSNFG</sequence>
<keyword evidence="3" id="KW-0808">Transferase</keyword>
<dbReference type="CDD" id="cd03801">
    <property type="entry name" value="GT4_PimA-like"/>
    <property type="match status" value="1"/>
</dbReference>
<dbReference type="PANTHER" id="PTHR45947:SF13">
    <property type="entry name" value="TRANSFERASE"/>
    <property type="match status" value="1"/>
</dbReference>
<evidence type="ECO:0000313" key="3">
    <source>
        <dbReference type="EMBL" id="HGB15562.1"/>
    </source>
</evidence>
<reference evidence="3" key="1">
    <citation type="journal article" date="2020" name="mSystems">
        <title>Genome- and Community-Level Interaction Insights into Carbon Utilization and Element Cycling Functions of Hydrothermarchaeota in Hydrothermal Sediment.</title>
        <authorList>
            <person name="Zhou Z."/>
            <person name="Liu Y."/>
            <person name="Xu W."/>
            <person name="Pan J."/>
            <person name="Luo Z.H."/>
            <person name="Li M."/>
        </authorList>
    </citation>
    <scope>NUCLEOTIDE SEQUENCE [LARGE SCALE GENOMIC DNA]</scope>
    <source>
        <strain evidence="3">SpSt-776</strain>
    </source>
</reference>